<dbReference type="PANTHER" id="PTHR11527">
    <property type="entry name" value="HEAT-SHOCK PROTEIN 20 FAMILY MEMBER"/>
    <property type="match status" value="1"/>
</dbReference>
<dbReference type="InterPro" id="IPR008978">
    <property type="entry name" value="HSP20-like_chaperone"/>
</dbReference>
<dbReference type="InterPro" id="IPR002068">
    <property type="entry name" value="A-crystallin/Hsp20_dom"/>
</dbReference>
<name>A0A450TBF4_9GAMM</name>
<evidence type="ECO:0000256" key="1">
    <source>
        <dbReference type="PROSITE-ProRule" id="PRU00285"/>
    </source>
</evidence>
<comment type="similarity">
    <text evidence="1 2">Belongs to the small heat shock protein (HSP20) family.</text>
</comment>
<reference evidence="5" key="1">
    <citation type="submission" date="2019-02" db="EMBL/GenBank/DDBJ databases">
        <authorList>
            <person name="Gruber-Vodicka R. H."/>
            <person name="Seah K. B. B."/>
        </authorList>
    </citation>
    <scope>NUCLEOTIDE SEQUENCE</scope>
    <source>
        <strain evidence="4">BECK_DK161</strain>
        <strain evidence="5">BECK_DK47</strain>
    </source>
</reference>
<dbReference type="PROSITE" id="PS01031">
    <property type="entry name" value="SHSP"/>
    <property type="match status" value="1"/>
</dbReference>
<proteinExistence type="inferred from homology"/>
<dbReference type="InterPro" id="IPR031107">
    <property type="entry name" value="Small_HSP"/>
</dbReference>
<gene>
    <name evidence="5" type="ORF">BECKDK2373B_GA0170837_11334</name>
    <name evidence="4" type="ORF">BECKDK2373C_GA0170839_100512</name>
</gene>
<evidence type="ECO:0000259" key="3">
    <source>
        <dbReference type="PROSITE" id="PS01031"/>
    </source>
</evidence>
<feature type="domain" description="SHSP" evidence="3">
    <location>
        <begin position="32"/>
        <end position="141"/>
    </location>
</feature>
<dbReference type="Gene3D" id="2.60.40.790">
    <property type="match status" value="1"/>
</dbReference>
<protein>
    <submittedName>
        <fullName evidence="5">HSP20 family protein</fullName>
    </submittedName>
</protein>
<evidence type="ECO:0000313" key="5">
    <source>
        <dbReference type="EMBL" id="VFJ64122.1"/>
    </source>
</evidence>
<organism evidence="5">
    <name type="scientific">Candidatus Kentrum sp. DK</name>
    <dbReference type="NCBI Taxonomy" id="2126562"/>
    <lineage>
        <taxon>Bacteria</taxon>
        <taxon>Pseudomonadati</taxon>
        <taxon>Pseudomonadota</taxon>
        <taxon>Gammaproteobacteria</taxon>
        <taxon>Candidatus Kentrum</taxon>
    </lineage>
</organism>
<dbReference type="Pfam" id="PF00011">
    <property type="entry name" value="HSP20"/>
    <property type="match status" value="1"/>
</dbReference>
<dbReference type="SUPFAM" id="SSF49764">
    <property type="entry name" value="HSP20-like chaperones"/>
    <property type="match status" value="1"/>
</dbReference>
<evidence type="ECO:0000313" key="4">
    <source>
        <dbReference type="EMBL" id="VFJ43301.1"/>
    </source>
</evidence>
<evidence type="ECO:0000256" key="2">
    <source>
        <dbReference type="RuleBase" id="RU003616"/>
    </source>
</evidence>
<accession>A0A450TBF4</accession>
<dbReference type="EMBL" id="CAADEY010000005">
    <property type="protein sequence ID" value="VFJ43301.1"/>
    <property type="molecule type" value="Genomic_DNA"/>
</dbReference>
<dbReference type="EMBL" id="CAADEX010000133">
    <property type="protein sequence ID" value="VFJ64122.1"/>
    <property type="molecule type" value="Genomic_DNA"/>
</dbReference>
<dbReference type="AlphaFoldDB" id="A0A450TBF4"/>
<dbReference type="CDD" id="cd06464">
    <property type="entry name" value="ACD_sHsps-like"/>
    <property type="match status" value="1"/>
</dbReference>
<sequence length="141" mass="16121">MRIRYSNPLDTLLSLQQELDSSLFSDWFGLGTSSRGAFPPVNVFRKNEEFVVTTELPGAKKEELQIEVHRNQLRIAGRREASYEDGASIHRAERKSKRFDRTIMMPSELNPDGVRAEYNNGILKIHLAPAEHEKPRTVQVS</sequence>